<comment type="subcellular location">
    <subcellularLocation>
        <location evidence="1">Membrane</location>
        <topology evidence="1">Multi-pass membrane protein</topology>
    </subcellularLocation>
</comment>
<comment type="caution">
    <text evidence="6">The sequence shown here is derived from an EMBL/GenBank/DDBJ whole genome shotgun (WGS) entry which is preliminary data.</text>
</comment>
<feature type="transmembrane region" description="Helical" evidence="5">
    <location>
        <begin position="47"/>
        <end position="67"/>
    </location>
</feature>
<protein>
    <recommendedName>
        <fullName evidence="8">Colicin V production protein</fullName>
    </recommendedName>
</protein>
<evidence type="ECO:0000256" key="4">
    <source>
        <dbReference type="ARBA" id="ARBA00023136"/>
    </source>
</evidence>
<dbReference type="Proteomes" id="UP000030652">
    <property type="component" value="Unassembled WGS sequence"/>
</dbReference>
<keyword evidence="2 5" id="KW-0812">Transmembrane</keyword>
<evidence type="ECO:0000313" key="6">
    <source>
        <dbReference type="EMBL" id="KHE93224.1"/>
    </source>
</evidence>
<evidence type="ECO:0000256" key="3">
    <source>
        <dbReference type="ARBA" id="ARBA00022989"/>
    </source>
</evidence>
<sequence length="165" mass="18192">MGTLFGIVTGPLWQIYRISSVALSVVAALLLHKLLSSIMDEVFSPKISSILGYAVIFVVTLIVTYAVGNLFRRFLTKRKFGMSGRLIGGGISFTKTVIMCCVIIAGVSFWGNIRTKDTIDKSLIAKNLDKCTKTVIPLFPQEIKDMAIGGKEINEEKENSEEKQK</sequence>
<evidence type="ECO:0000256" key="5">
    <source>
        <dbReference type="SAM" id="Phobius"/>
    </source>
</evidence>
<evidence type="ECO:0000313" key="7">
    <source>
        <dbReference type="Proteomes" id="UP000030652"/>
    </source>
</evidence>
<dbReference type="eggNOG" id="COG1286">
    <property type="taxonomic scope" value="Bacteria"/>
</dbReference>
<dbReference type="InterPro" id="IPR003825">
    <property type="entry name" value="Colicin-V_CvpA"/>
</dbReference>
<name>A0A0B0EKW7_9BACT</name>
<keyword evidence="3 5" id="KW-1133">Transmembrane helix</keyword>
<evidence type="ECO:0000256" key="2">
    <source>
        <dbReference type="ARBA" id="ARBA00022692"/>
    </source>
</evidence>
<organism evidence="6 7">
    <name type="scientific">Candidatus Scalindua brodae</name>
    <dbReference type="NCBI Taxonomy" id="237368"/>
    <lineage>
        <taxon>Bacteria</taxon>
        <taxon>Pseudomonadati</taxon>
        <taxon>Planctomycetota</taxon>
        <taxon>Candidatus Brocadiia</taxon>
        <taxon>Candidatus Brocadiales</taxon>
        <taxon>Candidatus Scalinduaceae</taxon>
        <taxon>Candidatus Scalindua</taxon>
    </lineage>
</organism>
<evidence type="ECO:0000256" key="1">
    <source>
        <dbReference type="ARBA" id="ARBA00004141"/>
    </source>
</evidence>
<accession>A0A0B0EKW7</accession>
<proteinExistence type="predicted"/>
<dbReference type="PANTHER" id="PTHR37306:SF1">
    <property type="entry name" value="COLICIN V PRODUCTION PROTEIN"/>
    <property type="match status" value="1"/>
</dbReference>
<dbReference type="AlphaFoldDB" id="A0A0B0EKW7"/>
<feature type="transmembrane region" description="Helical" evidence="5">
    <location>
        <begin position="15"/>
        <end position="35"/>
    </location>
</feature>
<dbReference type="PANTHER" id="PTHR37306">
    <property type="entry name" value="COLICIN V PRODUCTION PROTEIN"/>
    <property type="match status" value="1"/>
</dbReference>
<dbReference type="EMBL" id="JRYO01000067">
    <property type="protein sequence ID" value="KHE93224.1"/>
    <property type="molecule type" value="Genomic_DNA"/>
</dbReference>
<dbReference type="Pfam" id="PF02674">
    <property type="entry name" value="Colicin_V"/>
    <property type="match status" value="1"/>
</dbReference>
<reference evidence="6 7" key="1">
    <citation type="submission" date="2014-10" db="EMBL/GenBank/DDBJ databases">
        <title>Draft genome of anammox bacterium scalindua brodae, obtained using differential coverage binning of sequence data from two enrichment reactors.</title>
        <authorList>
            <person name="Speth D.R."/>
            <person name="Russ L."/>
            <person name="Kartal B."/>
            <person name="Op den Camp H.J."/>
            <person name="Dutilh B.E."/>
            <person name="Jetten M.S."/>
        </authorList>
    </citation>
    <scope>NUCLEOTIDE SEQUENCE [LARGE SCALE GENOMIC DNA]</scope>
    <source>
        <strain evidence="6">RU1</strain>
    </source>
</reference>
<dbReference type="GO" id="GO:0016020">
    <property type="term" value="C:membrane"/>
    <property type="evidence" value="ECO:0007669"/>
    <property type="project" value="UniProtKB-SubCell"/>
</dbReference>
<feature type="transmembrane region" description="Helical" evidence="5">
    <location>
        <begin position="87"/>
        <end position="111"/>
    </location>
</feature>
<dbReference type="GO" id="GO:0009403">
    <property type="term" value="P:toxin biosynthetic process"/>
    <property type="evidence" value="ECO:0007669"/>
    <property type="project" value="InterPro"/>
</dbReference>
<evidence type="ECO:0008006" key="8">
    <source>
        <dbReference type="Google" id="ProtNLM"/>
    </source>
</evidence>
<gene>
    <name evidence="6" type="ORF">SCABRO_00986</name>
</gene>
<keyword evidence="4 5" id="KW-0472">Membrane</keyword>